<sequence length="302" mass="34604">MKAEPLLFLAVIFLALGLLADSRTLKRNKRIKQNEVGEDQAEGGGGSGGGVGVGVGVEGEEATEEEDHDAGMVDGDILDAYEESQSETDGKGEKMKKLTPNYVPYDEDMAGIEEPIALPLQTRPWTNAIEELYRRRRSPGKKAHGAMEVMRRKRGRGPSRWKRSYYNSYPRVDYDTLQALWEDPRFRDIMDMWEEEALQVPPHYLDYEVDTFPTGEGVAENYLSEGVKGLEYPYYQFEDEKLSPSHAEKRKSVFRERDRMLHPRRPHKRLQDGEEDVYFLAKLLSSQPEINPQVPLVRRPIL</sequence>
<gene>
    <name evidence="3" type="ORF">DSTB1V02_LOCUS1237</name>
</gene>
<feature type="chain" id="PRO_5036208980" evidence="2">
    <location>
        <begin position="23"/>
        <end position="302"/>
    </location>
</feature>
<feature type="compositionally biased region" description="Acidic residues" evidence="1">
    <location>
        <begin position="58"/>
        <end position="68"/>
    </location>
</feature>
<feature type="region of interest" description="Disordered" evidence="1">
    <location>
        <begin position="36"/>
        <end position="73"/>
    </location>
</feature>
<protein>
    <submittedName>
        <fullName evidence="3">Uncharacterized protein</fullName>
    </submittedName>
</protein>
<keyword evidence="4" id="KW-1185">Reference proteome</keyword>
<feature type="compositionally biased region" description="Gly residues" evidence="1">
    <location>
        <begin position="42"/>
        <end position="57"/>
    </location>
</feature>
<keyword evidence="2" id="KW-0732">Signal</keyword>
<feature type="signal peptide" evidence="2">
    <location>
        <begin position="1"/>
        <end position="22"/>
    </location>
</feature>
<evidence type="ECO:0000256" key="2">
    <source>
        <dbReference type="SAM" id="SignalP"/>
    </source>
</evidence>
<reference evidence="3" key="1">
    <citation type="submission" date="2020-11" db="EMBL/GenBank/DDBJ databases">
        <authorList>
            <person name="Tran Van P."/>
        </authorList>
    </citation>
    <scope>NUCLEOTIDE SEQUENCE</scope>
</reference>
<organism evidence="3">
    <name type="scientific">Darwinula stevensoni</name>
    <dbReference type="NCBI Taxonomy" id="69355"/>
    <lineage>
        <taxon>Eukaryota</taxon>
        <taxon>Metazoa</taxon>
        <taxon>Ecdysozoa</taxon>
        <taxon>Arthropoda</taxon>
        <taxon>Crustacea</taxon>
        <taxon>Oligostraca</taxon>
        <taxon>Ostracoda</taxon>
        <taxon>Podocopa</taxon>
        <taxon>Podocopida</taxon>
        <taxon>Darwinulocopina</taxon>
        <taxon>Darwinuloidea</taxon>
        <taxon>Darwinulidae</taxon>
        <taxon>Darwinula</taxon>
    </lineage>
</organism>
<proteinExistence type="predicted"/>
<evidence type="ECO:0000256" key="1">
    <source>
        <dbReference type="SAM" id="MobiDB-lite"/>
    </source>
</evidence>
<dbReference type="EMBL" id="LR899629">
    <property type="protein sequence ID" value="CAD7241237.1"/>
    <property type="molecule type" value="Genomic_DNA"/>
</dbReference>
<dbReference type="EMBL" id="CAJPEV010000112">
    <property type="protein sequence ID" value="CAG0880764.1"/>
    <property type="molecule type" value="Genomic_DNA"/>
</dbReference>
<dbReference type="AlphaFoldDB" id="A0A7R8WZN2"/>
<name>A0A7R8WZN2_9CRUS</name>
<evidence type="ECO:0000313" key="4">
    <source>
        <dbReference type="Proteomes" id="UP000677054"/>
    </source>
</evidence>
<dbReference type="Proteomes" id="UP000677054">
    <property type="component" value="Unassembled WGS sequence"/>
</dbReference>
<accession>A0A7R8WZN2</accession>
<evidence type="ECO:0000313" key="3">
    <source>
        <dbReference type="EMBL" id="CAD7241237.1"/>
    </source>
</evidence>